<accession>A0A1N7ERB5</accession>
<reference evidence="3" key="1">
    <citation type="submission" date="2017-01" db="EMBL/GenBank/DDBJ databases">
        <authorList>
            <person name="Varghese N."/>
            <person name="Submissions S."/>
        </authorList>
    </citation>
    <scope>NUCLEOTIDE SEQUENCE [LARGE SCALE GENOMIC DNA]</scope>
    <source>
        <strain evidence="3">ATCC 12950</strain>
    </source>
</reference>
<organism evidence="2 3">
    <name type="scientific">Microbispora rosea</name>
    <dbReference type="NCBI Taxonomy" id="58117"/>
    <lineage>
        <taxon>Bacteria</taxon>
        <taxon>Bacillati</taxon>
        <taxon>Actinomycetota</taxon>
        <taxon>Actinomycetes</taxon>
        <taxon>Streptosporangiales</taxon>
        <taxon>Streptosporangiaceae</taxon>
        <taxon>Microbispora</taxon>
    </lineage>
</organism>
<dbReference type="STRING" id="58117.SAMN05421833_11934"/>
<dbReference type="SUPFAM" id="SSF51735">
    <property type="entry name" value="NAD(P)-binding Rossmann-fold domains"/>
    <property type="match status" value="1"/>
</dbReference>
<feature type="compositionally biased region" description="Basic and acidic residues" evidence="1">
    <location>
        <begin position="141"/>
        <end position="154"/>
    </location>
</feature>
<dbReference type="Proteomes" id="UP000186096">
    <property type="component" value="Unassembled WGS sequence"/>
</dbReference>
<keyword evidence="3" id="KW-1185">Reference proteome</keyword>
<name>A0A1N7ERB5_9ACTN</name>
<evidence type="ECO:0000313" key="2">
    <source>
        <dbReference type="EMBL" id="SIR90485.1"/>
    </source>
</evidence>
<evidence type="ECO:0008006" key="4">
    <source>
        <dbReference type="Google" id="ProtNLM"/>
    </source>
</evidence>
<dbReference type="InterPro" id="IPR036291">
    <property type="entry name" value="NAD(P)-bd_dom_sf"/>
</dbReference>
<dbReference type="EMBL" id="FTNI01000019">
    <property type="protein sequence ID" value="SIR90485.1"/>
    <property type="molecule type" value="Genomic_DNA"/>
</dbReference>
<dbReference type="OrthoDB" id="7941246at2"/>
<protein>
    <recommendedName>
        <fullName evidence="4">NAD dependent epimerase/dehydratase family protein</fullName>
    </recommendedName>
</protein>
<evidence type="ECO:0000256" key="1">
    <source>
        <dbReference type="SAM" id="MobiDB-lite"/>
    </source>
</evidence>
<evidence type="ECO:0000313" key="3">
    <source>
        <dbReference type="Proteomes" id="UP000186096"/>
    </source>
</evidence>
<dbReference type="Gene3D" id="3.40.50.720">
    <property type="entry name" value="NAD(P)-binding Rossmann-like Domain"/>
    <property type="match status" value="1"/>
</dbReference>
<dbReference type="RefSeq" id="WP_076438315.1">
    <property type="nucleotide sequence ID" value="NZ_FTNI01000019.1"/>
</dbReference>
<dbReference type="AlphaFoldDB" id="A0A1N7ERB5"/>
<gene>
    <name evidence="2" type="ORF">SAMN05421833_11934</name>
</gene>
<feature type="region of interest" description="Disordered" evidence="1">
    <location>
        <begin position="135"/>
        <end position="184"/>
    </location>
</feature>
<sequence length="200" mass="21721">MVDTSGEQPSDVLLSAGLPRERAGHDTFVSSIHAFSDWGERPVNEDSLTCPCPADTPPGQPAGNHLKAGCERAVLERFGADRSLILNCGLLVGPYENVGRLLWWLDRMARGGKVLAPGDPDRAFQMVDARDFAAGRTPRAHAGDQEGRAEDRARSRSRPCFAYDRRRSRGTADETTRNNPEAESLAACVESRCCLSSPPS</sequence>
<proteinExistence type="predicted"/>